<proteinExistence type="inferred from homology"/>
<dbReference type="EMBL" id="FCOI02000018">
    <property type="protein sequence ID" value="SAK75275.1"/>
    <property type="molecule type" value="Genomic_DNA"/>
</dbReference>
<evidence type="ECO:0000256" key="3">
    <source>
        <dbReference type="ARBA" id="ARBA00022842"/>
    </source>
</evidence>
<dbReference type="CDD" id="cd04667">
    <property type="entry name" value="NUDIX_Hydrolase"/>
    <property type="match status" value="1"/>
</dbReference>
<organism evidence="6 7">
    <name type="scientific">Caballeronia temeraria</name>
    <dbReference type="NCBI Taxonomy" id="1777137"/>
    <lineage>
        <taxon>Bacteria</taxon>
        <taxon>Pseudomonadati</taxon>
        <taxon>Pseudomonadota</taxon>
        <taxon>Betaproteobacteria</taxon>
        <taxon>Burkholderiales</taxon>
        <taxon>Burkholderiaceae</taxon>
        <taxon>Caballeronia</taxon>
    </lineage>
</organism>
<keyword evidence="2 4" id="KW-0378">Hydrolase</keyword>
<reference evidence="7" key="1">
    <citation type="submission" date="2016-01" db="EMBL/GenBank/DDBJ databases">
        <authorList>
            <person name="Peeters Charlotte."/>
        </authorList>
    </citation>
    <scope>NUCLEOTIDE SEQUENCE [LARGE SCALE GENOMIC DNA]</scope>
</reference>
<dbReference type="STRING" id="1777137.AWB76_04881"/>
<evidence type="ECO:0000256" key="4">
    <source>
        <dbReference type="RuleBase" id="RU003476"/>
    </source>
</evidence>
<dbReference type="InterPro" id="IPR020476">
    <property type="entry name" value="Nudix_hydrolase"/>
</dbReference>
<dbReference type="InterPro" id="IPR000086">
    <property type="entry name" value="NUDIX_hydrolase_dom"/>
</dbReference>
<comment type="cofactor">
    <cofactor evidence="1">
        <name>Mg(2+)</name>
        <dbReference type="ChEBI" id="CHEBI:18420"/>
    </cofactor>
</comment>
<dbReference type="AlphaFoldDB" id="A0A158BYU6"/>
<dbReference type="PANTHER" id="PTHR43046:SF12">
    <property type="entry name" value="GDP-MANNOSE MANNOSYL HYDROLASE"/>
    <property type="match status" value="1"/>
</dbReference>
<dbReference type="PROSITE" id="PS51462">
    <property type="entry name" value="NUDIX"/>
    <property type="match status" value="1"/>
</dbReference>
<comment type="similarity">
    <text evidence="4">Belongs to the Nudix hydrolase family.</text>
</comment>
<dbReference type="PANTHER" id="PTHR43046">
    <property type="entry name" value="GDP-MANNOSE MANNOSYL HYDROLASE"/>
    <property type="match status" value="1"/>
</dbReference>
<name>A0A158BYU6_9BURK</name>
<keyword evidence="3" id="KW-0460">Magnesium</keyword>
<evidence type="ECO:0000259" key="5">
    <source>
        <dbReference type="PROSITE" id="PS51462"/>
    </source>
</evidence>
<dbReference type="SUPFAM" id="SSF55811">
    <property type="entry name" value="Nudix"/>
    <property type="match status" value="1"/>
</dbReference>
<evidence type="ECO:0000256" key="2">
    <source>
        <dbReference type="ARBA" id="ARBA00022801"/>
    </source>
</evidence>
<dbReference type="Proteomes" id="UP000054624">
    <property type="component" value="Unassembled WGS sequence"/>
</dbReference>
<gene>
    <name evidence="6" type="ORF">AWB76_04881</name>
</gene>
<accession>A0A158BYU6</accession>
<evidence type="ECO:0000256" key="1">
    <source>
        <dbReference type="ARBA" id="ARBA00001946"/>
    </source>
</evidence>
<dbReference type="RefSeq" id="WP_074168931.1">
    <property type="nucleotide sequence ID" value="NZ_FCOI02000018.1"/>
</dbReference>
<dbReference type="GO" id="GO:0016787">
    <property type="term" value="F:hydrolase activity"/>
    <property type="evidence" value="ECO:0007669"/>
    <property type="project" value="UniProtKB-KW"/>
</dbReference>
<dbReference type="OrthoDB" id="9791228at2"/>
<evidence type="ECO:0000313" key="6">
    <source>
        <dbReference type="EMBL" id="SAK75275.1"/>
    </source>
</evidence>
<dbReference type="InterPro" id="IPR020084">
    <property type="entry name" value="NUDIX_hydrolase_CS"/>
</dbReference>
<dbReference type="InterPro" id="IPR015797">
    <property type="entry name" value="NUDIX_hydrolase-like_dom_sf"/>
</dbReference>
<sequence length="137" mass="15421">MKRRATVICERDGKVLLVAREQGRWAFPGGRQKRGEDIGETARRELREETGLDPKGICYAFQFRGLRTRHYVFLALVGRLDEAIPSNEIVRCCWMLPTDLLRAAASIPTKGIAAILLRQTRSGQRHEVAEDIDTGTA</sequence>
<protein>
    <submittedName>
        <fullName evidence="6">NUDIX hydrolase</fullName>
    </submittedName>
</protein>
<evidence type="ECO:0000313" key="7">
    <source>
        <dbReference type="Proteomes" id="UP000054624"/>
    </source>
</evidence>
<dbReference type="PROSITE" id="PS00893">
    <property type="entry name" value="NUDIX_BOX"/>
    <property type="match status" value="1"/>
</dbReference>
<dbReference type="PRINTS" id="PR00502">
    <property type="entry name" value="NUDIXFAMILY"/>
</dbReference>
<dbReference type="Gene3D" id="3.90.79.10">
    <property type="entry name" value="Nucleoside Triphosphate Pyrophosphohydrolase"/>
    <property type="match status" value="1"/>
</dbReference>
<feature type="domain" description="Nudix hydrolase" evidence="5">
    <location>
        <begin position="1"/>
        <end position="119"/>
    </location>
</feature>
<dbReference type="Pfam" id="PF00293">
    <property type="entry name" value="NUDIX"/>
    <property type="match status" value="1"/>
</dbReference>
<keyword evidence="7" id="KW-1185">Reference proteome</keyword>